<evidence type="ECO:0000256" key="1">
    <source>
        <dbReference type="SAM" id="MobiDB-lite"/>
    </source>
</evidence>
<sequence length="235" mass="26532">MGGGSSSLRTKSRSSADLDRLKPTAEQRTPRTRSRLASLAQSSSKHLSKLSFKRKNGNREKVKSFRDLISSWPIHDIETLYRELETSRVLSLFQNAADHARPAVLSLEEQLFSSANKDFVLIVDNAAYPIHRRIAIARCDLIQELLSKQNVSELHLSPPCGRRLTKQELCMFIRYLYTGTWTGSADILQFFRDWMKCYRDLAVDLCTAEKMASKDGDLKIILASPNSNGEKPAKG</sequence>
<dbReference type="InterPro" id="IPR000210">
    <property type="entry name" value="BTB/POZ_dom"/>
</dbReference>
<protein>
    <recommendedName>
        <fullName evidence="2">BTB domain-containing protein</fullName>
    </recommendedName>
</protein>
<reference evidence="3 4" key="1">
    <citation type="submission" date="2018-11" db="EMBL/GenBank/DDBJ databases">
        <authorList>
            <consortium name="Pathogen Informatics"/>
        </authorList>
    </citation>
    <scope>NUCLEOTIDE SEQUENCE [LARGE SCALE GENOMIC DNA]</scope>
</reference>
<evidence type="ECO:0000313" key="4">
    <source>
        <dbReference type="Proteomes" id="UP000270094"/>
    </source>
</evidence>
<evidence type="ECO:0000313" key="3">
    <source>
        <dbReference type="EMBL" id="VDM78186.1"/>
    </source>
</evidence>
<dbReference type="PANTHER" id="PTHR16064">
    <property type="entry name" value="BTB POZ DOMAIN CONTAINING 7"/>
    <property type="match status" value="1"/>
</dbReference>
<name>A0A3P7J4W4_STRVU</name>
<proteinExistence type="predicted"/>
<dbReference type="InterPro" id="IPR042345">
    <property type="entry name" value="Btbd7"/>
</dbReference>
<feature type="region of interest" description="Disordered" evidence="1">
    <location>
        <begin position="1"/>
        <end position="54"/>
    </location>
</feature>
<accession>A0A3P7J4W4</accession>
<dbReference type="Proteomes" id="UP000270094">
    <property type="component" value="Unassembled WGS sequence"/>
</dbReference>
<feature type="domain" description="BTB" evidence="2">
    <location>
        <begin position="117"/>
        <end position="179"/>
    </location>
</feature>
<feature type="compositionally biased region" description="Basic and acidic residues" evidence="1">
    <location>
        <begin position="14"/>
        <end position="29"/>
    </location>
</feature>
<dbReference type="EMBL" id="UYYB01101236">
    <property type="protein sequence ID" value="VDM78186.1"/>
    <property type="molecule type" value="Genomic_DNA"/>
</dbReference>
<dbReference type="OrthoDB" id="2347980at2759"/>
<gene>
    <name evidence="3" type="ORF">SVUK_LOCUS13184</name>
</gene>
<organism evidence="3 4">
    <name type="scientific">Strongylus vulgaris</name>
    <name type="common">Blood worm</name>
    <dbReference type="NCBI Taxonomy" id="40348"/>
    <lineage>
        <taxon>Eukaryota</taxon>
        <taxon>Metazoa</taxon>
        <taxon>Ecdysozoa</taxon>
        <taxon>Nematoda</taxon>
        <taxon>Chromadorea</taxon>
        <taxon>Rhabditida</taxon>
        <taxon>Rhabditina</taxon>
        <taxon>Rhabditomorpha</taxon>
        <taxon>Strongyloidea</taxon>
        <taxon>Strongylidae</taxon>
        <taxon>Strongylus</taxon>
    </lineage>
</organism>
<dbReference type="InterPro" id="IPR011333">
    <property type="entry name" value="SKP1/BTB/POZ_sf"/>
</dbReference>
<dbReference type="AlphaFoldDB" id="A0A3P7J4W4"/>
<keyword evidence="4" id="KW-1185">Reference proteome</keyword>
<dbReference type="SUPFAM" id="SSF54695">
    <property type="entry name" value="POZ domain"/>
    <property type="match status" value="1"/>
</dbReference>
<dbReference type="Gene3D" id="3.30.710.10">
    <property type="entry name" value="Potassium Channel Kv1.1, Chain A"/>
    <property type="match status" value="1"/>
</dbReference>
<dbReference type="PANTHER" id="PTHR16064:SF3">
    <property type="entry name" value="BTB_POZ DOMAIN-CONTAINING PROTEIN 7"/>
    <property type="match status" value="1"/>
</dbReference>
<evidence type="ECO:0000259" key="2">
    <source>
        <dbReference type="PROSITE" id="PS50097"/>
    </source>
</evidence>
<dbReference type="GO" id="GO:0061138">
    <property type="term" value="P:morphogenesis of a branching epithelium"/>
    <property type="evidence" value="ECO:0007669"/>
    <property type="project" value="InterPro"/>
</dbReference>
<feature type="compositionally biased region" description="Low complexity" evidence="1">
    <location>
        <begin position="1"/>
        <end position="13"/>
    </location>
</feature>
<feature type="compositionally biased region" description="Low complexity" evidence="1">
    <location>
        <begin position="35"/>
        <end position="45"/>
    </location>
</feature>
<dbReference type="PROSITE" id="PS50097">
    <property type="entry name" value="BTB"/>
    <property type="match status" value="1"/>
</dbReference>